<feature type="domain" description="HDOD" evidence="3">
    <location>
        <begin position="145"/>
        <end position="334"/>
    </location>
</feature>
<gene>
    <name evidence="4" type="ORF">MARLIPOL_06004</name>
</gene>
<name>R8B333_9GAMM</name>
<dbReference type="InterPro" id="IPR001789">
    <property type="entry name" value="Sig_transdc_resp-reg_receiver"/>
</dbReference>
<dbReference type="SMART" id="SM00448">
    <property type="entry name" value="REC"/>
    <property type="match status" value="1"/>
</dbReference>
<evidence type="ECO:0000313" key="4">
    <source>
        <dbReference type="EMBL" id="EON92986.1"/>
    </source>
</evidence>
<dbReference type="eggNOG" id="COG0745">
    <property type="taxonomic scope" value="Bacteria"/>
</dbReference>
<protein>
    <submittedName>
        <fullName evidence="4">Response regulator receiver protein</fullName>
    </submittedName>
</protein>
<dbReference type="InterPro" id="IPR013976">
    <property type="entry name" value="HDOD"/>
</dbReference>
<dbReference type="EMBL" id="ASAD01000008">
    <property type="protein sequence ID" value="EON92986.1"/>
    <property type="molecule type" value="Genomic_DNA"/>
</dbReference>
<keyword evidence="5" id="KW-1185">Reference proteome</keyword>
<proteinExistence type="predicted"/>
<dbReference type="Proteomes" id="UP000016540">
    <property type="component" value="Unassembled WGS sequence"/>
</dbReference>
<dbReference type="PROSITE" id="PS51833">
    <property type="entry name" value="HDOD"/>
    <property type="match status" value="1"/>
</dbReference>
<dbReference type="PROSITE" id="PS50110">
    <property type="entry name" value="RESPONSE_REGULATORY"/>
    <property type="match status" value="1"/>
</dbReference>
<dbReference type="Pfam" id="PF00072">
    <property type="entry name" value="Response_reg"/>
    <property type="match status" value="1"/>
</dbReference>
<sequence length="381" mass="41988">MKILILEDDRLLADLLETIIAGVYPTASISVTDKLGVATEQWLKHGADLMVIDWNLPDGSGLDLVKTVRKEDEITPLLMVSGRSDRDSVVAAAHYGINGYITKPFSVELVRQKLAVLINPEKITRDVELDLDRLLEASIDMVIQLPTSIDPASVLELMAQKQDLSPVRLVELWSGEVALVSRILDVANSASFQRSGEPVGNIRNAIGTIGLDMALQHALAMSLDVSGHLQDKRLAAKAKDFLDMVENVAREARQLAGDLRLDPSEFHSAGLLSRIGELAVLKVLQQFVDGGGKLVDEQIETALQKWPQAYGNRLKVQWRLPIQLRNLVGAVHMLTRDTTSESALVMRAAALRARGEQRSPECQRLIRRLGLDHDEKGRGDD</sequence>
<keyword evidence="1" id="KW-0597">Phosphoprotein</keyword>
<dbReference type="InterPro" id="IPR052340">
    <property type="entry name" value="RNase_Y/CdgJ"/>
</dbReference>
<dbReference type="AlphaFoldDB" id="R8B333"/>
<feature type="domain" description="Response regulatory" evidence="2">
    <location>
        <begin position="2"/>
        <end position="118"/>
    </location>
</feature>
<dbReference type="GO" id="GO:0000160">
    <property type="term" value="P:phosphorelay signal transduction system"/>
    <property type="evidence" value="ECO:0007669"/>
    <property type="project" value="InterPro"/>
</dbReference>
<organism evidence="4 5">
    <name type="scientific">Marinobacter lipolyticus SM19</name>
    <dbReference type="NCBI Taxonomy" id="1318628"/>
    <lineage>
        <taxon>Bacteria</taxon>
        <taxon>Pseudomonadati</taxon>
        <taxon>Pseudomonadota</taxon>
        <taxon>Gammaproteobacteria</taxon>
        <taxon>Pseudomonadales</taxon>
        <taxon>Marinobacteraceae</taxon>
        <taxon>Marinobacter</taxon>
    </lineage>
</organism>
<dbReference type="PANTHER" id="PTHR33525">
    <property type="match status" value="1"/>
</dbReference>
<dbReference type="SUPFAM" id="SSF109604">
    <property type="entry name" value="HD-domain/PDEase-like"/>
    <property type="match status" value="1"/>
</dbReference>
<dbReference type="PATRIC" id="fig|1318628.3.peg.1202"/>
<dbReference type="SUPFAM" id="SSF52172">
    <property type="entry name" value="CheY-like"/>
    <property type="match status" value="1"/>
</dbReference>
<evidence type="ECO:0000259" key="2">
    <source>
        <dbReference type="PROSITE" id="PS50110"/>
    </source>
</evidence>
<dbReference type="Gene3D" id="1.10.3210.10">
    <property type="entry name" value="Hypothetical protein af1432"/>
    <property type="match status" value="1"/>
</dbReference>
<accession>R8B333</accession>
<feature type="modified residue" description="4-aspartylphosphate" evidence="1">
    <location>
        <position position="53"/>
    </location>
</feature>
<dbReference type="OrthoDB" id="2085719at2"/>
<evidence type="ECO:0000259" key="3">
    <source>
        <dbReference type="PROSITE" id="PS51833"/>
    </source>
</evidence>
<comment type="caution">
    <text evidence="4">The sequence shown here is derived from an EMBL/GenBank/DDBJ whole genome shotgun (WGS) entry which is preliminary data.</text>
</comment>
<evidence type="ECO:0000256" key="1">
    <source>
        <dbReference type="PROSITE-ProRule" id="PRU00169"/>
    </source>
</evidence>
<dbReference type="InterPro" id="IPR011006">
    <property type="entry name" value="CheY-like_superfamily"/>
</dbReference>
<evidence type="ECO:0000313" key="5">
    <source>
        <dbReference type="Proteomes" id="UP000016540"/>
    </source>
</evidence>
<dbReference type="eggNOG" id="COG1639">
    <property type="taxonomic scope" value="Bacteria"/>
</dbReference>
<dbReference type="RefSeq" id="WP_012137201.1">
    <property type="nucleotide sequence ID" value="NZ_KE007306.1"/>
</dbReference>
<dbReference type="Gene3D" id="3.40.50.2300">
    <property type="match status" value="1"/>
</dbReference>
<dbReference type="HOGENOM" id="CLU_057687_0_0_6"/>
<dbReference type="STRING" id="1318628.MARLIPOL_06004"/>
<dbReference type="PANTHER" id="PTHR33525:SF4">
    <property type="entry name" value="CYCLIC DI-GMP PHOSPHODIESTERASE CDGJ"/>
    <property type="match status" value="1"/>
</dbReference>
<reference evidence="4 5" key="1">
    <citation type="journal article" date="2013" name="Genome Announc.">
        <title>Draft Genome Sequence of the Moderately Halophilic Bacterium Marinobacter lipolyticus Strain SM19.</title>
        <authorList>
            <person name="Papke R.T."/>
            <person name="de la Haba R.R."/>
            <person name="Infante-Dominguez C."/>
            <person name="Perez D."/>
            <person name="Sanchez-Porro C."/>
            <person name="Lapierre P."/>
            <person name="Ventosa A."/>
        </authorList>
    </citation>
    <scope>NUCLEOTIDE SEQUENCE [LARGE SCALE GENOMIC DNA]</scope>
    <source>
        <strain evidence="4 5">SM19</strain>
    </source>
</reference>
<dbReference type="Pfam" id="PF08668">
    <property type="entry name" value="HDOD"/>
    <property type="match status" value="1"/>
</dbReference>